<name>A0ACC3DCM4_9PEZI</name>
<proteinExistence type="predicted"/>
<protein>
    <submittedName>
        <fullName evidence="1">Uncharacterized protein</fullName>
    </submittedName>
</protein>
<evidence type="ECO:0000313" key="2">
    <source>
        <dbReference type="Proteomes" id="UP001186974"/>
    </source>
</evidence>
<reference evidence="1" key="1">
    <citation type="submission" date="2024-09" db="EMBL/GenBank/DDBJ databases">
        <title>Black Yeasts Isolated from many extreme environments.</title>
        <authorList>
            <person name="Coleine C."/>
            <person name="Stajich J.E."/>
            <person name="Selbmann L."/>
        </authorList>
    </citation>
    <scope>NUCLEOTIDE SEQUENCE</scope>
    <source>
        <strain evidence="1">CCFEE 5737</strain>
    </source>
</reference>
<sequence length="364" mass="41223">MGLTEAEAAAVHTSVEARSIFREYDIILVCDAGGGTTDISLLEVTNCRNGALSMSQLHTVFGGEVGATAIDVEFRALAQKRLSQMDPTTALRAPLETISWDLMKSRDYQDSKCMFGDLDNDTGYFFVRIPGLNDAYSNPRLRISRGHMRFDQHELQAIFDKQIERIFAFIEHQLQRMQRKWSSRELHHLILSGGLGNSEYVQNRLRMRYGSGSTGHANTRNVNVTIAPDPQLVVCKGVVADRARKLKSGSPVLYQRCCRASYGIACKELYNEQNPLHRNRPQEKDPQDGKLYVPDSIVWFVRKGEAVALKRPVMHTFKRKLSPGDPRCVFPTSIMVCNLDPEFLPHSRQTPWKDFATFVQICLQ</sequence>
<gene>
    <name evidence="1" type="ORF">LTS18_003150</name>
</gene>
<organism evidence="1 2">
    <name type="scientific">Coniosporium uncinatum</name>
    <dbReference type="NCBI Taxonomy" id="93489"/>
    <lineage>
        <taxon>Eukaryota</taxon>
        <taxon>Fungi</taxon>
        <taxon>Dikarya</taxon>
        <taxon>Ascomycota</taxon>
        <taxon>Pezizomycotina</taxon>
        <taxon>Dothideomycetes</taxon>
        <taxon>Dothideomycetes incertae sedis</taxon>
        <taxon>Coniosporium</taxon>
    </lineage>
</organism>
<dbReference type="Proteomes" id="UP001186974">
    <property type="component" value="Unassembled WGS sequence"/>
</dbReference>
<comment type="caution">
    <text evidence="1">The sequence shown here is derived from an EMBL/GenBank/DDBJ whole genome shotgun (WGS) entry which is preliminary data.</text>
</comment>
<evidence type="ECO:0000313" key="1">
    <source>
        <dbReference type="EMBL" id="KAK3065276.1"/>
    </source>
</evidence>
<dbReference type="EMBL" id="JAWDJW010006341">
    <property type="protein sequence ID" value="KAK3065276.1"/>
    <property type="molecule type" value="Genomic_DNA"/>
</dbReference>
<keyword evidence="2" id="KW-1185">Reference proteome</keyword>
<accession>A0ACC3DCM4</accession>